<dbReference type="WBParaSite" id="GPUH_0000595901-mRNA-1">
    <property type="protein sequence ID" value="GPUH_0000595901-mRNA-1"/>
    <property type="gene ID" value="GPUH_0000595901"/>
</dbReference>
<name>A0A183DB60_9BILA</name>
<evidence type="ECO:0000313" key="2">
    <source>
        <dbReference type="Proteomes" id="UP000271098"/>
    </source>
</evidence>
<reference evidence="3" key="1">
    <citation type="submission" date="2016-06" db="UniProtKB">
        <authorList>
            <consortium name="WormBaseParasite"/>
        </authorList>
    </citation>
    <scope>IDENTIFICATION</scope>
</reference>
<evidence type="ECO:0000313" key="3">
    <source>
        <dbReference type="WBParaSite" id="GPUH_0000595901-mRNA-1"/>
    </source>
</evidence>
<reference evidence="1 2" key="2">
    <citation type="submission" date="2018-11" db="EMBL/GenBank/DDBJ databases">
        <authorList>
            <consortium name="Pathogen Informatics"/>
        </authorList>
    </citation>
    <scope>NUCLEOTIDE SEQUENCE [LARGE SCALE GENOMIC DNA]</scope>
</reference>
<sequence>MEEYEGPEPGTCSLQQQHAVQMVLSLFGVILRPLHDCLADLPKILDGSTPLPSKMRRVLPAIFVISEWLSMPTVNRLYGSMPSLESIETPLLRIDTWKILADIANALVSAESQGVLSRSLAQSDAKSEEFTEIVLPESVFLASFIDVFTVVPKSLRMSLLANIDLRNNVS</sequence>
<dbReference type="Proteomes" id="UP000271098">
    <property type="component" value="Unassembled WGS sequence"/>
</dbReference>
<accession>A0A183DB60</accession>
<gene>
    <name evidence="1" type="ORF">GPUH_LOCUS5950</name>
</gene>
<evidence type="ECO:0000313" key="1">
    <source>
        <dbReference type="EMBL" id="VDK52826.1"/>
    </source>
</evidence>
<organism evidence="3">
    <name type="scientific">Gongylonema pulchrum</name>
    <dbReference type="NCBI Taxonomy" id="637853"/>
    <lineage>
        <taxon>Eukaryota</taxon>
        <taxon>Metazoa</taxon>
        <taxon>Ecdysozoa</taxon>
        <taxon>Nematoda</taxon>
        <taxon>Chromadorea</taxon>
        <taxon>Rhabditida</taxon>
        <taxon>Spirurina</taxon>
        <taxon>Spiruromorpha</taxon>
        <taxon>Spiruroidea</taxon>
        <taxon>Gongylonematidae</taxon>
        <taxon>Gongylonema</taxon>
    </lineage>
</organism>
<keyword evidence="2" id="KW-1185">Reference proteome</keyword>
<dbReference type="EMBL" id="UYRT01013219">
    <property type="protein sequence ID" value="VDK52826.1"/>
    <property type="molecule type" value="Genomic_DNA"/>
</dbReference>
<dbReference type="OrthoDB" id="2017974at2759"/>
<dbReference type="AlphaFoldDB" id="A0A183DB60"/>
<proteinExistence type="predicted"/>
<protein>
    <submittedName>
        <fullName evidence="3">Mon2_C domain-containing protein</fullName>
    </submittedName>
</protein>